<feature type="domain" description="EF-hand" evidence="4">
    <location>
        <begin position="170"/>
        <end position="205"/>
    </location>
</feature>
<name>A0A914CBT8_9BILA</name>
<protein>
    <recommendedName>
        <fullName evidence="2">ubiquitinyl hydrolase 1</fullName>
        <ecNumber evidence="2">3.4.19.12</ecNumber>
    </recommendedName>
</protein>
<dbReference type="AlphaFoldDB" id="A0A914CBT8"/>
<dbReference type="PROSITE" id="PS50222">
    <property type="entry name" value="EF_HAND_2"/>
    <property type="match status" value="2"/>
</dbReference>
<accession>A0A914CBT8</accession>
<dbReference type="InterPro" id="IPR057368">
    <property type="entry name" value="USP32_N"/>
</dbReference>
<dbReference type="GO" id="GO:0016579">
    <property type="term" value="P:protein deubiquitination"/>
    <property type="evidence" value="ECO:0007669"/>
    <property type="project" value="InterPro"/>
</dbReference>
<evidence type="ECO:0000259" key="5">
    <source>
        <dbReference type="PROSITE" id="PS50235"/>
    </source>
</evidence>
<dbReference type="InterPro" id="IPR035927">
    <property type="entry name" value="DUSP-like_sf"/>
</dbReference>
<comment type="catalytic activity">
    <reaction evidence="1">
        <text>Thiol-dependent hydrolysis of ester, thioester, amide, peptide and isopeptide bonds formed by the C-terminal Gly of ubiquitin (a 76-residue protein attached to proteins as an intracellular targeting signal).</text>
        <dbReference type="EC" id="3.4.19.12"/>
    </reaction>
</comment>
<dbReference type="Gene3D" id="3.10.20.90">
    <property type="entry name" value="Phosphatidylinositol 3-kinase Catalytic Subunit, Chain A, domain 1"/>
    <property type="match status" value="1"/>
</dbReference>
<evidence type="ECO:0000256" key="2">
    <source>
        <dbReference type="ARBA" id="ARBA00012759"/>
    </source>
</evidence>
<dbReference type="GO" id="GO:0005509">
    <property type="term" value="F:calcium ion binding"/>
    <property type="evidence" value="ECO:0007669"/>
    <property type="project" value="InterPro"/>
</dbReference>
<dbReference type="Proteomes" id="UP000887540">
    <property type="component" value="Unplaced"/>
</dbReference>
<dbReference type="Gene3D" id="1.10.238.10">
    <property type="entry name" value="EF-hand"/>
    <property type="match status" value="1"/>
</dbReference>
<proteinExistence type="predicted"/>
<dbReference type="InterPro" id="IPR028889">
    <property type="entry name" value="USP"/>
</dbReference>
<dbReference type="InterPro" id="IPR038765">
    <property type="entry name" value="Papain-like_cys_pep_sf"/>
</dbReference>
<dbReference type="Pfam" id="PF00443">
    <property type="entry name" value="UCH"/>
    <property type="match status" value="1"/>
</dbReference>
<dbReference type="SMART" id="SM00054">
    <property type="entry name" value="EFh"/>
    <property type="match status" value="2"/>
</dbReference>
<dbReference type="Gene3D" id="3.90.70.10">
    <property type="entry name" value="Cysteine proteinases"/>
    <property type="match status" value="2"/>
</dbReference>
<organism evidence="6 7">
    <name type="scientific">Acrobeloides nanus</name>
    <dbReference type="NCBI Taxonomy" id="290746"/>
    <lineage>
        <taxon>Eukaryota</taxon>
        <taxon>Metazoa</taxon>
        <taxon>Ecdysozoa</taxon>
        <taxon>Nematoda</taxon>
        <taxon>Chromadorea</taxon>
        <taxon>Rhabditida</taxon>
        <taxon>Tylenchina</taxon>
        <taxon>Cephalobomorpha</taxon>
        <taxon>Cephaloboidea</taxon>
        <taxon>Cephalobidae</taxon>
        <taxon>Acrobeloides</taxon>
    </lineage>
</organism>
<dbReference type="CDD" id="cd00051">
    <property type="entry name" value="EFh"/>
    <property type="match status" value="1"/>
</dbReference>
<dbReference type="PROSITE" id="PS00972">
    <property type="entry name" value="USP_1"/>
    <property type="match status" value="1"/>
</dbReference>
<dbReference type="PANTHER" id="PTHR21646">
    <property type="entry name" value="UBIQUITIN CARBOXYL-TERMINAL HYDROLASE"/>
    <property type="match status" value="1"/>
</dbReference>
<dbReference type="PROSITE" id="PS00018">
    <property type="entry name" value="EF_HAND_1"/>
    <property type="match status" value="2"/>
</dbReference>
<dbReference type="InterPro" id="IPR001394">
    <property type="entry name" value="Peptidase_C19_UCH"/>
</dbReference>
<dbReference type="InterPro" id="IPR018200">
    <property type="entry name" value="USP_CS"/>
</dbReference>
<evidence type="ECO:0000256" key="1">
    <source>
        <dbReference type="ARBA" id="ARBA00000707"/>
    </source>
</evidence>
<evidence type="ECO:0000259" key="4">
    <source>
        <dbReference type="PROSITE" id="PS50222"/>
    </source>
</evidence>
<feature type="domain" description="USP" evidence="5">
    <location>
        <begin position="575"/>
        <end position="1194"/>
    </location>
</feature>
<evidence type="ECO:0000256" key="3">
    <source>
        <dbReference type="ARBA" id="ARBA00022837"/>
    </source>
</evidence>
<dbReference type="InterPro" id="IPR050185">
    <property type="entry name" value="Ub_carboxyl-term_hydrolase"/>
</dbReference>
<feature type="domain" description="EF-hand" evidence="4">
    <location>
        <begin position="206"/>
        <end position="241"/>
    </location>
</feature>
<evidence type="ECO:0000313" key="7">
    <source>
        <dbReference type="WBParaSite" id="ACRNAN_Path_795.g3002.t1"/>
    </source>
</evidence>
<dbReference type="Pfam" id="PF25265">
    <property type="entry name" value="USP32_N"/>
    <property type="match status" value="1"/>
</dbReference>
<dbReference type="SUPFAM" id="SSF47473">
    <property type="entry name" value="EF-hand"/>
    <property type="match status" value="1"/>
</dbReference>
<dbReference type="Gene3D" id="3.30.2230.10">
    <property type="entry name" value="DUSP-like"/>
    <property type="match status" value="1"/>
</dbReference>
<dbReference type="WBParaSite" id="ACRNAN_Path_795.g3002.t1">
    <property type="protein sequence ID" value="ACRNAN_Path_795.g3002.t1"/>
    <property type="gene ID" value="ACRNAN_Path_795.g3002"/>
</dbReference>
<reference evidence="7" key="1">
    <citation type="submission" date="2022-11" db="UniProtKB">
        <authorList>
            <consortium name="WormBaseParasite"/>
        </authorList>
    </citation>
    <scope>IDENTIFICATION</scope>
</reference>
<dbReference type="GO" id="GO:0004843">
    <property type="term" value="F:cysteine-type deubiquitinase activity"/>
    <property type="evidence" value="ECO:0007669"/>
    <property type="project" value="UniProtKB-EC"/>
</dbReference>
<dbReference type="InterPro" id="IPR002048">
    <property type="entry name" value="EF_hand_dom"/>
</dbReference>
<evidence type="ECO:0000313" key="6">
    <source>
        <dbReference type="Proteomes" id="UP000887540"/>
    </source>
</evidence>
<dbReference type="InterPro" id="IPR011992">
    <property type="entry name" value="EF-hand-dom_pair"/>
</dbReference>
<sequence>MGNTSSYTLSHPPDDSFEVIKKQISESDFKRLENLWGQRTSMTIEELFSGILCHPRVPQTTKKFIDERFCNNTGKLVFKSFVSALITLTSHSGKGLLSGNGQRFRVLCEDGVQTDQLEEAHQSFYHILAGVTHLEEIEIAFLENFFEAIADPKTLKITEEIFNRLTDGIIPDEIQDGFFRAFDENHDNLIDFKELICGLSASCRGPDNARLKFLAQIWDSDSDGYLTPEDIQKMYQDLKVAEHERIFTFPKDGNAILIDFVCWACTNDCVKNSLLTIAQRVGYVCLGLKPLSAKTQLEVLCDVKEHFPLKHMQLWQVVPADLWSQVVMALNSLLPWDVNIDYSNIICTSPKNGWTAKYESLIDQSPLLREKLIEKKDFELVPPILWEAVLRWLDIQNTPYSITRRALNRTFFPTDKRPSSWNISEPKDEYFVELYPPTLLILRHSTTAGWLQNAIGNLNPGILRRSPWRYLSITRATDIGELRNLFAQILRIADLDAVRLWVLEVDGKNAKNILTDDTVTLHQLGIVSNAQILLEIRNQDMSWPEELIRLRSSSDSLFEGTEYGNSIGKRVFGVTGLCNLGNTCYMNAAIQCLSNVQPLTDYFIKEWQLNGVRSSSLSLELSEKEKVEKPKNCIKNYQVAMQYKNLISDIWMGKKQCLIPSKFKETMANTSEIFTGRDQHDCQEFLAILLDLLHDELNSVKKKEPTKIRENGEDSEIADESWNAHLNQEQSIIVNLFHGQLKSSLKCLNCEAVSSRFDPFSCIQLQIPMEQLVLFTVTVIKQDGEVPYRYSFRVPSTFIMSEMKEQIAEKCKVDPNCLIFLCIDSSTLRIRGEITVYCNNPKTEIGTLNLNGSILFAYELGQPYDTFRIKHYFLPDPLRVAVHRRMAYNSLCAFREADGCTPVIFGIPVVMEFKNGVTTSKELYESVWKKVERLIEPRNNNQPTASGTNRAIDASEDIRSGYPFELSIVDQTFDWCGICEWHLLCRGCPIAVSDAPLDLRLETNVIPNFAIHWKPASFHLRYQQSLALACIDDPSVSECHNAQYSPTTLASCFEDFVRPEVLDDAFKCEKCEIVSKREKTLSVWRMPKILIVHFKRFVYIPRVNRWAKSTKIIDFPLTDFDPRPYFAPNAEPTTSHRYDCIAMACHEGSMIEGHYIAYAKNSSQWFRFNDSHCQPLKENQVNKNNAYIVFFERVD</sequence>
<dbReference type="EC" id="3.4.19.12" evidence="2"/>
<dbReference type="InterPro" id="IPR018247">
    <property type="entry name" value="EF_Hand_1_Ca_BS"/>
</dbReference>
<dbReference type="SUPFAM" id="SSF54001">
    <property type="entry name" value="Cysteine proteinases"/>
    <property type="match status" value="1"/>
</dbReference>
<dbReference type="PROSITE" id="PS50235">
    <property type="entry name" value="USP_3"/>
    <property type="match status" value="1"/>
</dbReference>
<keyword evidence="6" id="KW-1185">Reference proteome</keyword>
<keyword evidence="3" id="KW-0106">Calcium</keyword>